<accession>A0ACB9EE20</accession>
<organism evidence="1 2">
    <name type="scientific">Arctium lappa</name>
    <name type="common">Greater burdock</name>
    <name type="synonym">Lappa major</name>
    <dbReference type="NCBI Taxonomy" id="4217"/>
    <lineage>
        <taxon>Eukaryota</taxon>
        <taxon>Viridiplantae</taxon>
        <taxon>Streptophyta</taxon>
        <taxon>Embryophyta</taxon>
        <taxon>Tracheophyta</taxon>
        <taxon>Spermatophyta</taxon>
        <taxon>Magnoliopsida</taxon>
        <taxon>eudicotyledons</taxon>
        <taxon>Gunneridae</taxon>
        <taxon>Pentapetalae</taxon>
        <taxon>asterids</taxon>
        <taxon>campanulids</taxon>
        <taxon>Asterales</taxon>
        <taxon>Asteraceae</taxon>
        <taxon>Carduoideae</taxon>
        <taxon>Cardueae</taxon>
        <taxon>Arctiinae</taxon>
        <taxon>Arctium</taxon>
    </lineage>
</organism>
<reference evidence="2" key="1">
    <citation type="journal article" date="2022" name="Mol. Ecol. Resour.">
        <title>The genomes of chicory, endive, great burdock and yacon provide insights into Asteraceae palaeo-polyploidization history and plant inulin production.</title>
        <authorList>
            <person name="Fan W."/>
            <person name="Wang S."/>
            <person name="Wang H."/>
            <person name="Wang A."/>
            <person name="Jiang F."/>
            <person name="Liu H."/>
            <person name="Zhao H."/>
            <person name="Xu D."/>
            <person name="Zhang Y."/>
        </authorList>
    </citation>
    <scope>NUCLEOTIDE SEQUENCE [LARGE SCALE GENOMIC DNA]</scope>
    <source>
        <strain evidence="2">cv. Niubang</strain>
    </source>
</reference>
<sequence>MSGAIRRRTPDQSKLTLTGFLHAFKVWILETFPAATRFFTMHPRLPRGVRWTRIIILGSKHVGVLLDTSEHSRPPIGPLMATPQEEAFQWYQISHRYFQGMEEQEIKRTRVSSDGDDDDEGDDDDDDDGGVGAGFHPDVGGDGVGFHHDAGGDGSGVVHDAGVSGDFGPQIHQGPQHEPPRMSMPTSDPYTAYWDRLTTLEGTVSQVQGTVSEVQGTVNDINAWRGGQTDVYTHIQTMYREMQQWHLSSHPPQQQPPP</sequence>
<evidence type="ECO:0000313" key="2">
    <source>
        <dbReference type="Proteomes" id="UP001055879"/>
    </source>
</evidence>
<comment type="caution">
    <text evidence="1">The sequence shown here is derived from an EMBL/GenBank/DDBJ whole genome shotgun (WGS) entry which is preliminary data.</text>
</comment>
<dbReference type="EMBL" id="CM042048">
    <property type="protein sequence ID" value="KAI3757095.1"/>
    <property type="molecule type" value="Genomic_DNA"/>
</dbReference>
<name>A0ACB9EE20_ARCLA</name>
<proteinExistence type="predicted"/>
<dbReference type="Proteomes" id="UP001055879">
    <property type="component" value="Linkage Group LG02"/>
</dbReference>
<gene>
    <name evidence="1" type="ORF">L6452_04628</name>
</gene>
<protein>
    <submittedName>
        <fullName evidence="1">Uncharacterized protein</fullName>
    </submittedName>
</protein>
<keyword evidence="2" id="KW-1185">Reference proteome</keyword>
<reference evidence="1 2" key="2">
    <citation type="journal article" date="2022" name="Mol. Ecol. Resour.">
        <title>The genomes of chicory, endive, great burdock and yacon provide insights into Asteraceae paleo-polyploidization history and plant inulin production.</title>
        <authorList>
            <person name="Fan W."/>
            <person name="Wang S."/>
            <person name="Wang H."/>
            <person name="Wang A."/>
            <person name="Jiang F."/>
            <person name="Liu H."/>
            <person name="Zhao H."/>
            <person name="Xu D."/>
            <person name="Zhang Y."/>
        </authorList>
    </citation>
    <scope>NUCLEOTIDE SEQUENCE [LARGE SCALE GENOMIC DNA]</scope>
    <source>
        <strain evidence="2">cv. Niubang</strain>
    </source>
</reference>
<evidence type="ECO:0000313" key="1">
    <source>
        <dbReference type="EMBL" id="KAI3757095.1"/>
    </source>
</evidence>